<feature type="region of interest" description="Disordered" evidence="5">
    <location>
        <begin position="282"/>
        <end position="302"/>
    </location>
</feature>
<accession>A0A5D6VZX0</accession>
<dbReference type="PROSITE" id="PS51379">
    <property type="entry name" value="4FE4S_FER_2"/>
    <property type="match status" value="3"/>
</dbReference>
<protein>
    <submittedName>
        <fullName evidence="7">4Fe-4S dicluster domain-containing protein</fullName>
    </submittedName>
</protein>
<evidence type="ECO:0000313" key="7">
    <source>
        <dbReference type="EMBL" id="TYZ20792.1"/>
    </source>
</evidence>
<evidence type="ECO:0000256" key="2">
    <source>
        <dbReference type="ARBA" id="ARBA00022723"/>
    </source>
</evidence>
<feature type="domain" description="4Fe-4S ferredoxin-type" evidence="6">
    <location>
        <begin position="33"/>
        <end position="62"/>
    </location>
</feature>
<name>A0A5D6VZX0_9FIRM</name>
<dbReference type="Pfam" id="PF12838">
    <property type="entry name" value="Fer4_7"/>
    <property type="match status" value="1"/>
</dbReference>
<evidence type="ECO:0000259" key="6">
    <source>
        <dbReference type="PROSITE" id="PS51379"/>
    </source>
</evidence>
<evidence type="ECO:0000256" key="5">
    <source>
        <dbReference type="SAM" id="MobiDB-lite"/>
    </source>
</evidence>
<keyword evidence="3" id="KW-0408">Iron</keyword>
<sequence>MAKREIDLNRCLFHYTNVTCSHCETICPKQAIKNREIDAGKCDNCGLCTAICPTGAIHSDTDYDSALTAVQNLEPQVLMCQKTAPDSLPCLGALNRRLLWALADQKPLAIDTSHCASCNPAVAKWLEQEIAACNEALQEAGKAPLKLVRVKAAPAPAPSVPRRSFFRSLFTAAKEGATEIAAAQVEHRYAFDPVIWLAKQTPPVKPAALFPGLALKSPCNSCGLCTMLCPEKALALTKPSDNAPACLQFSPIKCTACGLCTGNCPQQALELLPKFQGASSFPLDGQPPSKPSTCDSFKLSRG</sequence>
<dbReference type="EMBL" id="VTOY01000012">
    <property type="protein sequence ID" value="TYZ20792.1"/>
    <property type="molecule type" value="Genomic_DNA"/>
</dbReference>
<evidence type="ECO:0000256" key="4">
    <source>
        <dbReference type="ARBA" id="ARBA00023014"/>
    </source>
</evidence>
<keyword evidence="8" id="KW-1185">Reference proteome</keyword>
<dbReference type="GO" id="GO:0016020">
    <property type="term" value="C:membrane"/>
    <property type="evidence" value="ECO:0007669"/>
    <property type="project" value="InterPro"/>
</dbReference>
<dbReference type="Pfam" id="PF25160">
    <property type="entry name" value="LdpA_Fe-S-bd"/>
    <property type="match status" value="1"/>
</dbReference>
<evidence type="ECO:0000313" key="8">
    <source>
        <dbReference type="Proteomes" id="UP000323646"/>
    </source>
</evidence>
<dbReference type="Gene3D" id="3.30.70.20">
    <property type="match status" value="2"/>
</dbReference>
<keyword evidence="2" id="KW-0479">Metal-binding</keyword>
<dbReference type="PROSITE" id="PS00198">
    <property type="entry name" value="4FE4S_FER_1"/>
    <property type="match status" value="2"/>
</dbReference>
<dbReference type="InterPro" id="IPR057431">
    <property type="entry name" value="LdpA_Fe-S-bd"/>
</dbReference>
<dbReference type="InterPro" id="IPR017900">
    <property type="entry name" value="4Fe4S_Fe_S_CS"/>
</dbReference>
<dbReference type="SUPFAM" id="SSF54862">
    <property type="entry name" value="4Fe-4S ferredoxins"/>
    <property type="match status" value="2"/>
</dbReference>
<dbReference type="InterPro" id="IPR017896">
    <property type="entry name" value="4Fe4S_Fe-S-bd"/>
</dbReference>
<feature type="domain" description="4Fe-4S ferredoxin-type" evidence="6">
    <location>
        <begin position="209"/>
        <end position="239"/>
    </location>
</feature>
<dbReference type="PANTHER" id="PTHR10849">
    <property type="entry name" value="NADH DEHYDROGENASE UBIQUINONE IRON-SULFUR PROTEIN 8, MITOCHONDRIAL"/>
    <property type="match status" value="1"/>
</dbReference>
<proteinExistence type="predicted"/>
<organism evidence="7 8">
    <name type="scientific">Selenomonas ruminis</name>
    <dbReference type="NCBI Taxonomy" id="2593411"/>
    <lineage>
        <taxon>Bacteria</taxon>
        <taxon>Bacillati</taxon>
        <taxon>Bacillota</taxon>
        <taxon>Negativicutes</taxon>
        <taxon>Selenomonadales</taxon>
        <taxon>Selenomonadaceae</taxon>
        <taxon>Selenomonas</taxon>
    </lineage>
</organism>
<evidence type="ECO:0000256" key="1">
    <source>
        <dbReference type="ARBA" id="ARBA00022485"/>
    </source>
</evidence>
<dbReference type="GO" id="GO:0046872">
    <property type="term" value="F:metal ion binding"/>
    <property type="evidence" value="ECO:0007669"/>
    <property type="project" value="UniProtKB-KW"/>
</dbReference>
<dbReference type="GO" id="GO:0016651">
    <property type="term" value="F:oxidoreductase activity, acting on NAD(P)H"/>
    <property type="evidence" value="ECO:0007669"/>
    <property type="project" value="InterPro"/>
</dbReference>
<reference evidence="7 8" key="1">
    <citation type="submission" date="2019-08" db="EMBL/GenBank/DDBJ databases">
        <title>Selenomonas sp. mPRGC5 and Selenomonas sp. mPRGC8 isolated from ruminal fluid of dairy goat (Capra hircus).</title>
        <authorList>
            <person name="Poothong S."/>
            <person name="Nuengjamnong C."/>
            <person name="Tanasupawat S."/>
        </authorList>
    </citation>
    <scope>NUCLEOTIDE SEQUENCE [LARGE SCALE GENOMIC DNA]</scope>
    <source>
        <strain evidence="8">mPRGC5</strain>
    </source>
</reference>
<comment type="caution">
    <text evidence="7">The sequence shown here is derived from an EMBL/GenBank/DDBJ whole genome shotgun (WGS) entry which is preliminary data.</text>
</comment>
<dbReference type="InterPro" id="IPR010226">
    <property type="entry name" value="NADH_quinone_OxRdtase_chainI"/>
</dbReference>
<dbReference type="Proteomes" id="UP000323646">
    <property type="component" value="Unassembled WGS sequence"/>
</dbReference>
<gene>
    <name evidence="7" type="ORF">FZ040_11340</name>
</gene>
<dbReference type="GO" id="GO:0051539">
    <property type="term" value="F:4 iron, 4 sulfur cluster binding"/>
    <property type="evidence" value="ECO:0007669"/>
    <property type="project" value="UniProtKB-KW"/>
</dbReference>
<keyword evidence="1" id="KW-0004">4Fe-4S</keyword>
<feature type="domain" description="4Fe-4S ferredoxin-type" evidence="6">
    <location>
        <begin position="245"/>
        <end position="274"/>
    </location>
</feature>
<dbReference type="OrthoDB" id="9672at2"/>
<keyword evidence="4" id="KW-0411">Iron-sulfur</keyword>
<dbReference type="AlphaFoldDB" id="A0A5D6VZX0"/>
<evidence type="ECO:0000256" key="3">
    <source>
        <dbReference type="ARBA" id="ARBA00023004"/>
    </source>
</evidence>